<comment type="caution">
    <text evidence="1">The sequence shown here is derived from an EMBL/GenBank/DDBJ whole genome shotgun (WGS) entry which is preliminary data.</text>
</comment>
<dbReference type="Proteomes" id="UP001312908">
    <property type="component" value="Unassembled WGS sequence"/>
</dbReference>
<protein>
    <submittedName>
        <fullName evidence="1">RHH-1 domain-containing protein</fullName>
    </submittedName>
</protein>
<keyword evidence="2" id="KW-1185">Reference proteome</keyword>
<dbReference type="SUPFAM" id="SSF47598">
    <property type="entry name" value="Ribbon-helix-helix"/>
    <property type="match status" value="1"/>
</dbReference>
<dbReference type="EMBL" id="JAWJZY010000002">
    <property type="protein sequence ID" value="MEE8658501.1"/>
    <property type="molecule type" value="Genomic_DNA"/>
</dbReference>
<proteinExistence type="predicted"/>
<gene>
    <name evidence="1" type="ORF">DOFOFD_05705</name>
</gene>
<dbReference type="InterPro" id="IPR010985">
    <property type="entry name" value="Ribbon_hlx_hlx"/>
</dbReference>
<sequence length="50" mass="5623">MAKKSFTTRLDEDVLAIADQIAKLERRSVTAVLEISVLEYARSKGLDIEK</sequence>
<accession>A0ABU7U2D8</accession>
<evidence type="ECO:0000313" key="1">
    <source>
        <dbReference type="EMBL" id="MEE8658501.1"/>
    </source>
</evidence>
<reference evidence="1 2" key="1">
    <citation type="submission" date="2023-10" db="EMBL/GenBank/DDBJ databases">
        <title>Sorlinia euscelidii gen. nov., sp. nov., an acetic acid bacteria isolated from the gut of Euscelidius variegatus emitter.</title>
        <authorList>
            <person name="Michoud G."/>
            <person name="Marasco R."/>
            <person name="Seferji K."/>
            <person name="Gonella E."/>
            <person name="Garuglieri E."/>
            <person name="Alma A."/>
            <person name="Mapelli F."/>
            <person name="Borin S."/>
            <person name="Daffonchio D."/>
            <person name="Crotti E."/>
        </authorList>
    </citation>
    <scope>NUCLEOTIDE SEQUENCE [LARGE SCALE GENOMIC DNA]</scope>
    <source>
        <strain evidence="1 2">EV16P</strain>
    </source>
</reference>
<evidence type="ECO:0000313" key="2">
    <source>
        <dbReference type="Proteomes" id="UP001312908"/>
    </source>
</evidence>
<organism evidence="1 2">
    <name type="scientific">Sorlinia euscelidii</name>
    <dbReference type="NCBI Taxonomy" id="3081148"/>
    <lineage>
        <taxon>Bacteria</taxon>
        <taxon>Pseudomonadati</taxon>
        <taxon>Pseudomonadota</taxon>
        <taxon>Alphaproteobacteria</taxon>
        <taxon>Acetobacterales</taxon>
        <taxon>Acetobacteraceae</taxon>
        <taxon>Sorlinia</taxon>
    </lineage>
</organism>
<name>A0ABU7U2D8_9PROT</name>